<feature type="transmembrane region" description="Helical" evidence="6">
    <location>
        <begin position="190"/>
        <end position="211"/>
    </location>
</feature>
<feature type="transmembrane region" description="Helical" evidence="6">
    <location>
        <begin position="369"/>
        <end position="390"/>
    </location>
</feature>
<dbReference type="GeneID" id="81365271"/>
<evidence type="ECO:0000256" key="6">
    <source>
        <dbReference type="SAM" id="Phobius"/>
    </source>
</evidence>
<feature type="transmembrane region" description="Helical" evidence="6">
    <location>
        <begin position="115"/>
        <end position="139"/>
    </location>
</feature>
<keyword evidence="5 6" id="KW-0472">Membrane</keyword>
<protein>
    <submittedName>
        <fullName evidence="7">Amino acid permease</fullName>
    </submittedName>
</protein>
<evidence type="ECO:0000313" key="8">
    <source>
        <dbReference type="Proteomes" id="UP001147747"/>
    </source>
</evidence>
<gene>
    <name evidence="7" type="ORF">N7509_001654</name>
</gene>
<sequence>MQSYDIRVDNTEDKVSLQQQENLTLSEGGRDDIQLQRLGKIPRNWGVLSVLGLACTILGTWEGGGSAGAVYGFIFVWIGTACYFVVLAELASMAPTSGGQYHWCAMLGPKEYRNLLSYITGWLSVVGWQAAFASGAFLFGTQVQGAVSLAYNSYHAKPYQGTLIMWAFLCVVFATNMVGGRFLPRLESGLLCFHIVGFFGIMVPLVIKAHNKSEDQVFEEFLNGGSFPNQGLSWFVGLSGAAFAFGGGDAAVHMAEECSNAAAAIPKAMMLTVVINGCLGFGMLLTMLFCSGNIQDALSSRSGYPFMEIFLQGTGSMGGTLAMVSVLLFAAGCSIFGMLAATSRQFWSFSRDKGVPGWVWWSKVNSRHLPVSSIVLTVIIAALLGLINLGSKLALEDILSMASVYCSYIDGAKEIFLVLAMQRACRRTFPEPGWPEVHFMCLGFLVSLSTALQ</sequence>
<dbReference type="Pfam" id="PF13520">
    <property type="entry name" value="AA_permease_2"/>
    <property type="match status" value="1"/>
</dbReference>
<accession>A0A9W9W7F2</accession>
<dbReference type="RefSeq" id="XP_056492086.1">
    <property type="nucleotide sequence ID" value="XM_056626291.1"/>
</dbReference>
<evidence type="ECO:0000256" key="2">
    <source>
        <dbReference type="ARBA" id="ARBA00022448"/>
    </source>
</evidence>
<dbReference type="Proteomes" id="UP001147747">
    <property type="component" value="Unassembled WGS sequence"/>
</dbReference>
<dbReference type="PANTHER" id="PTHR45649:SF25">
    <property type="entry name" value="TRANSPORTER, PUTATIVE (EUROFUNG)-RELATED"/>
    <property type="match status" value="1"/>
</dbReference>
<feature type="transmembrane region" description="Helical" evidence="6">
    <location>
        <begin position="314"/>
        <end position="341"/>
    </location>
</feature>
<evidence type="ECO:0000256" key="4">
    <source>
        <dbReference type="ARBA" id="ARBA00022989"/>
    </source>
</evidence>
<evidence type="ECO:0000313" key="7">
    <source>
        <dbReference type="EMBL" id="KAJ5407771.1"/>
    </source>
</evidence>
<organism evidence="7 8">
    <name type="scientific">Penicillium cosmopolitanum</name>
    <dbReference type="NCBI Taxonomy" id="1131564"/>
    <lineage>
        <taxon>Eukaryota</taxon>
        <taxon>Fungi</taxon>
        <taxon>Dikarya</taxon>
        <taxon>Ascomycota</taxon>
        <taxon>Pezizomycotina</taxon>
        <taxon>Eurotiomycetes</taxon>
        <taxon>Eurotiomycetidae</taxon>
        <taxon>Eurotiales</taxon>
        <taxon>Aspergillaceae</taxon>
        <taxon>Penicillium</taxon>
    </lineage>
</organism>
<feature type="transmembrane region" description="Helical" evidence="6">
    <location>
        <begin position="70"/>
        <end position="94"/>
    </location>
</feature>
<keyword evidence="4 6" id="KW-1133">Transmembrane helix</keyword>
<comment type="subcellular location">
    <subcellularLocation>
        <location evidence="1">Membrane</location>
        <topology evidence="1">Multi-pass membrane protein</topology>
    </subcellularLocation>
</comment>
<keyword evidence="2" id="KW-0813">Transport</keyword>
<comment type="caution">
    <text evidence="7">The sequence shown here is derived from an EMBL/GenBank/DDBJ whole genome shotgun (WGS) entry which is preliminary data.</text>
</comment>
<proteinExistence type="predicted"/>
<reference evidence="7" key="1">
    <citation type="submission" date="2022-12" db="EMBL/GenBank/DDBJ databases">
        <authorList>
            <person name="Petersen C."/>
        </authorList>
    </citation>
    <scope>NUCLEOTIDE SEQUENCE</scope>
    <source>
        <strain evidence="7">IBT 29677</strain>
    </source>
</reference>
<feature type="transmembrane region" description="Helical" evidence="6">
    <location>
        <begin position="231"/>
        <end position="252"/>
    </location>
</feature>
<evidence type="ECO:0000256" key="1">
    <source>
        <dbReference type="ARBA" id="ARBA00004141"/>
    </source>
</evidence>
<keyword evidence="3 6" id="KW-0812">Transmembrane</keyword>
<name>A0A9W9W7F2_9EURO</name>
<feature type="transmembrane region" description="Helical" evidence="6">
    <location>
        <begin position="159"/>
        <end position="178"/>
    </location>
</feature>
<feature type="transmembrane region" description="Helical" evidence="6">
    <location>
        <begin position="45"/>
        <end position="64"/>
    </location>
</feature>
<dbReference type="GO" id="GO:0022857">
    <property type="term" value="F:transmembrane transporter activity"/>
    <property type="evidence" value="ECO:0007669"/>
    <property type="project" value="InterPro"/>
</dbReference>
<evidence type="ECO:0000256" key="5">
    <source>
        <dbReference type="ARBA" id="ARBA00023136"/>
    </source>
</evidence>
<dbReference type="Gene3D" id="1.20.1740.10">
    <property type="entry name" value="Amino acid/polyamine transporter I"/>
    <property type="match status" value="1"/>
</dbReference>
<dbReference type="PANTHER" id="PTHR45649">
    <property type="entry name" value="AMINO-ACID PERMEASE BAT1"/>
    <property type="match status" value="1"/>
</dbReference>
<dbReference type="InterPro" id="IPR002293">
    <property type="entry name" value="AA/rel_permease1"/>
</dbReference>
<evidence type="ECO:0000256" key="3">
    <source>
        <dbReference type="ARBA" id="ARBA00022692"/>
    </source>
</evidence>
<feature type="transmembrane region" description="Helical" evidence="6">
    <location>
        <begin position="273"/>
        <end position="294"/>
    </location>
</feature>
<dbReference type="OrthoDB" id="3257095at2759"/>
<dbReference type="EMBL" id="JAPZBU010000004">
    <property type="protein sequence ID" value="KAJ5407771.1"/>
    <property type="molecule type" value="Genomic_DNA"/>
</dbReference>
<reference evidence="7" key="2">
    <citation type="journal article" date="2023" name="IMA Fungus">
        <title>Comparative genomic study of the Penicillium genus elucidates a diverse pangenome and 15 lateral gene transfer events.</title>
        <authorList>
            <person name="Petersen C."/>
            <person name="Sorensen T."/>
            <person name="Nielsen M.R."/>
            <person name="Sondergaard T.E."/>
            <person name="Sorensen J.L."/>
            <person name="Fitzpatrick D.A."/>
            <person name="Frisvad J.C."/>
            <person name="Nielsen K.L."/>
        </authorList>
    </citation>
    <scope>NUCLEOTIDE SEQUENCE</scope>
    <source>
        <strain evidence="7">IBT 29677</strain>
    </source>
</reference>
<dbReference type="GO" id="GO:0016020">
    <property type="term" value="C:membrane"/>
    <property type="evidence" value="ECO:0007669"/>
    <property type="project" value="UniProtKB-SubCell"/>
</dbReference>
<dbReference type="AlphaFoldDB" id="A0A9W9W7F2"/>
<keyword evidence="8" id="KW-1185">Reference proteome</keyword>